<evidence type="ECO:0000259" key="6">
    <source>
        <dbReference type="PROSITE" id="PS50991"/>
    </source>
</evidence>
<feature type="domain" description="Pyruvate carboxyltransferase" evidence="6">
    <location>
        <begin position="1"/>
        <end position="62"/>
    </location>
</feature>
<keyword evidence="4" id="KW-0100">Branched-chain amino acid biosynthesis</keyword>
<evidence type="ECO:0000256" key="2">
    <source>
        <dbReference type="ARBA" id="ARBA00022605"/>
    </source>
</evidence>
<dbReference type="EMBL" id="JARJCM010000200">
    <property type="protein sequence ID" value="KAJ7022914.1"/>
    <property type="molecule type" value="Genomic_DNA"/>
</dbReference>
<dbReference type="GO" id="GO:0003852">
    <property type="term" value="F:2-isopropylmalate synthase activity"/>
    <property type="evidence" value="ECO:0007669"/>
    <property type="project" value="UniProtKB-EC"/>
</dbReference>
<evidence type="ECO:0000313" key="7">
    <source>
        <dbReference type="EMBL" id="KAJ7022914.1"/>
    </source>
</evidence>
<dbReference type="GO" id="GO:0005739">
    <property type="term" value="C:mitochondrion"/>
    <property type="evidence" value="ECO:0007669"/>
    <property type="project" value="TreeGrafter"/>
</dbReference>
<dbReference type="SMART" id="SM00917">
    <property type="entry name" value="LeuA_dimer"/>
    <property type="match status" value="1"/>
</dbReference>
<dbReference type="PANTHER" id="PTHR46911">
    <property type="match status" value="1"/>
</dbReference>
<dbReference type="GO" id="GO:0009098">
    <property type="term" value="P:L-leucine biosynthetic process"/>
    <property type="evidence" value="ECO:0007669"/>
    <property type="project" value="InterPro"/>
</dbReference>
<dbReference type="InterPro" id="IPR054692">
    <property type="entry name" value="LeuA-like_post-cat"/>
</dbReference>
<feature type="region of interest" description="Disordered" evidence="5">
    <location>
        <begin position="363"/>
        <end position="383"/>
    </location>
</feature>
<sequence length="383" mass="40935">MVPIFLGTAVAATELGLLAGGDRVEGCLLGNGERTGNVDLITLALNLYSQGVSPHLDFSNLPEIVAVVCRVNEMAVPTRYPYAGSLVFSAFAGTHQDAIKKGLDAQEKRWLTDLGYNYDNLIRVSSQSGKAGAAYVIKQSLKLELPRRMQVSFYGIVQAMAEKTGNEMTVSLIVETFKKTYIIGAKPLGRLHLESYRLFPSTPDAHSSPMSYSDDMLTFVSSSDDLATATPLHFEGQLSVDGTVRFIQGSGATPTLAIIDALQSSLGIQLVAGEFAAHIVDTKTCSYVEMSLSTDSPYKSGVGSVWGVGISSDVATSKCRAVVSAVNSLIGSKALPPARRVYKRPSILSRLDPGSWLGIVRPRTGHTPVAPKGTEQRMLEASS</sequence>
<keyword evidence="3" id="KW-0808">Transferase</keyword>
<dbReference type="InterPro" id="IPR036230">
    <property type="entry name" value="LeuA_allosteric_dom_sf"/>
</dbReference>
<evidence type="ECO:0000256" key="3">
    <source>
        <dbReference type="ARBA" id="ARBA00022679"/>
    </source>
</evidence>
<dbReference type="Pfam" id="PF00682">
    <property type="entry name" value="HMGL-like"/>
    <property type="match status" value="1"/>
</dbReference>
<dbReference type="Pfam" id="PF22615">
    <property type="entry name" value="IPMS_D2"/>
    <property type="match status" value="1"/>
</dbReference>
<dbReference type="PANTHER" id="PTHR46911:SF1">
    <property type="entry name" value="2-ISOPROPYLMALATE SYNTHASE"/>
    <property type="match status" value="1"/>
</dbReference>
<keyword evidence="8" id="KW-1185">Reference proteome</keyword>
<dbReference type="InterPro" id="IPR013785">
    <property type="entry name" value="Aldolase_TIM"/>
</dbReference>
<keyword evidence="2" id="KW-0028">Amino-acid biosynthesis</keyword>
<dbReference type="SUPFAM" id="SSF110921">
    <property type="entry name" value="2-isopropylmalate synthase LeuA, allosteric (dimerisation) domain"/>
    <property type="match status" value="1"/>
</dbReference>
<dbReference type="Gene3D" id="3.30.160.270">
    <property type="match status" value="1"/>
</dbReference>
<evidence type="ECO:0000256" key="1">
    <source>
        <dbReference type="ARBA" id="ARBA00012973"/>
    </source>
</evidence>
<evidence type="ECO:0000313" key="8">
    <source>
        <dbReference type="Proteomes" id="UP001218188"/>
    </source>
</evidence>
<accession>A0AAD6WVQ0</accession>
<organism evidence="7 8">
    <name type="scientific">Mycena alexandri</name>
    <dbReference type="NCBI Taxonomy" id="1745969"/>
    <lineage>
        <taxon>Eukaryota</taxon>
        <taxon>Fungi</taxon>
        <taxon>Dikarya</taxon>
        <taxon>Basidiomycota</taxon>
        <taxon>Agaricomycotina</taxon>
        <taxon>Agaricomycetes</taxon>
        <taxon>Agaricomycetidae</taxon>
        <taxon>Agaricales</taxon>
        <taxon>Marasmiineae</taxon>
        <taxon>Mycenaceae</taxon>
        <taxon>Mycena</taxon>
    </lineage>
</organism>
<comment type="caution">
    <text evidence="7">The sequence shown here is derived from an EMBL/GenBank/DDBJ whole genome shotgun (WGS) entry which is preliminary data.</text>
</comment>
<gene>
    <name evidence="7" type="ORF">C8F04DRAFT_1309939</name>
</gene>
<evidence type="ECO:0000256" key="5">
    <source>
        <dbReference type="SAM" id="MobiDB-lite"/>
    </source>
</evidence>
<dbReference type="InterPro" id="IPR000891">
    <property type="entry name" value="PYR_CT"/>
</dbReference>
<dbReference type="Pfam" id="PF08502">
    <property type="entry name" value="LeuA_dimer"/>
    <property type="match status" value="1"/>
</dbReference>
<reference evidence="7" key="1">
    <citation type="submission" date="2023-03" db="EMBL/GenBank/DDBJ databases">
        <title>Massive genome expansion in bonnet fungi (Mycena s.s.) driven by repeated elements and novel gene families across ecological guilds.</title>
        <authorList>
            <consortium name="Lawrence Berkeley National Laboratory"/>
            <person name="Harder C.B."/>
            <person name="Miyauchi S."/>
            <person name="Viragh M."/>
            <person name="Kuo A."/>
            <person name="Thoen E."/>
            <person name="Andreopoulos B."/>
            <person name="Lu D."/>
            <person name="Skrede I."/>
            <person name="Drula E."/>
            <person name="Henrissat B."/>
            <person name="Morin E."/>
            <person name="Kohler A."/>
            <person name="Barry K."/>
            <person name="LaButti K."/>
            <person name="Morin E."/>
            <person name="Salamov A."/>
            <person name="Lipzen A."/>
            <person name="Mereny Z."/>
            <person name="Hegedus B."/>
            <person name="Baldrian P."/>
            <person name="Stursova M."/>
            <person name="Weitz H."/>
            <person name="Taylor A."/>
            <person name="Grigoriev I.V."/>
            <person name="Nagy L.G."/>
            <person name="Martin F."/>
            <person name="Kauserud H."/>
        </authorList>
    </citation>
    <scope>NUCLEOTIDE SEQUENCE</scope>
    <source>
        <strain evidence="7">CBHHK200</strain>
    </source>
</reference>
<dbReference type="SUPFAM" id="SSF89000">
    <property type="entry name" value="post-HMGL domain-like"/>
    <property type="match status" value="1"/>
</dbReference>
<dbReference type="EC" id="2.3.3.13" evidence="1"/>
<proteinExistence type="predicted"/>
<feature type="compositionally biased region" description="Basic and acidic residues" evidence="5">
    <location>
        <begin position="374"/>
        <end position="383"/>
    </location>
</feature>
<name>A0AAD6WVQ0_9AGAR</name>
<evidence type="ECO:0000256" key="4">
    <source>
        <dbReference type="ARBA" id="ARBA00023304"/>
    </source>
</evidence>
<dbReference type="InterPro" id="IPR013709">
    <property type="entry name" value="2-isopropylmalate_synth_dimer"/>
</dbReference>
<dbReference type="Gene3D" id="3.20.20.70">
    <property type="entry name" value="Aldolase class I"/>
    <property type="match status" value="1"/>
</dbReference>
<dbReference type="SUPFAM" id="SSF51569">
    <property type="entry name" value="Aldolase"/>
    <property type="match status" value="1"/>
</dbReference>
<protein>
    <recommendedName>
        <fullName evidence="1">2-isopropylmalate synthase</fullName>
        <ecNumber evidence="1">2.3.3.13</ecNumber>
    </recommendedName>
</protein>
<dbReference type="Proteomes" id="UP001218188">
    <property type="component" value="Unassembled WGS sequence"/>
</dbReference>
<dbReference type="AlphaFoldDB" id="A0AAD6WVQ0"/>
<dbReference type="PROSITE" id="PS50991">
    <property type="entry name" value="PYR_CT"/>
    <property type="match status" value="1"/>
</dbReference>